<evidence type="ECO:0000256" key="4">
    <source>
        <dbReference type="SAM" id="Phobius"/>
    </source>
</evidence>
<dbReference type="EMBL" id="JAIFTL010000016">
    <property type="protein sequence ID" value="KAG9326667.1"/>
    <property type="molecule type" value="Genomic_DNA"/>
</dbReference>
<dbReference type="PANTHER" id="PTHR11905">
    <property type="entry name" value="ADAM A DISINTEGRIN AND METALLOPROTEASE DOMAIN"/>
    <property type="match status" value="1"/>
</dbReference>
<keyword evidence="4" id="KW-0812">Transmembrane</keyword>
<accession>A0A9P8ACF9</accession>
<feature type="region of interest" description="Disordered" evidence="3">
    <location>
        <begin position="778"/>
        <end position="865"/>
    </location>
</feature>
<evidence type="ECO:0000256" key="3">
    <source>
        <dbReference type="SAM" id="MobiDB-lite"/>
    </source>
</evidence>
<gene>
    <name evidence="7" type="ORF">KVV02_006178</name>
</gene>
<evidence type="ECO:0008006" key="9">
    <source>
        <dbReference type="Google" id="ProtNLM"/>
    </source>
</evidence>
<proteinExistence type="predicted"/>
<dbReference type="Proteomes" id="UP000717515">
    <property type="component" value="Unassembled WGS sequence"/>
</dbReference>
<dbReference type="SMART" id="SM00050">
    <property type="entry name" value="DISIN"/>
    <property type="match status" value="1"/>
</dbReference>
<dbReference type="SUPFAM" id="SSF55486">
    <property type="entry name" value="Metalloproteases ('zincins'), catalytic domain"/>
    <property type="match status" value="1"/>
</dbReference>
<keyword evidence="2" id="KW-0862">Zinc</keyword>
<comment type="caution">
    <text evidence="7">The sequence shown here is derived from an EMBL/GenBank/DDBJ whole genome shotgun (WGS) entry which is preliminary data.</text>
</comment>
<dbReference type="Gene3D" id="4.10.70.10">
    <property type="entry name" value="Disintegrin domain"/>
    <property type="match status" value="1"/>
</dbReference>
<dbReference type="GO" id="GO:0004222">
    <property type="term" value="F:metalloendopeptidase activity"/>
    <property type="evidence" value="ECO:0007669"/>
    <property type="project" value="InterPro"/>
</dbReference>
<reference evidence="7" key="1">
    <citation type="submission" date="2021-07" db="EMBL/GenBank/DDBJ databases">
        <title>Draft genome of Mortierella alpina, strain LL118, isolated from an aspen leaf litter sample.</title>
        <authorList>
            <person name="Yang S."/>
            <person name="Vinatzer B.A."/>
        </authorList>
    </citation>
    <scope>NUCLEOTIDE SEQUENCE</scope>
    <source>
        <strain evidence="7">LL118</strain>
    </source>
</reference>
<feature type="compositionally biased region" description="Basic and acidic residues" evidence="3">
    <location>
        <begin position="51"/>
        <end position="63"/>
    </location>
</feature>
<evidence type="ECO:0000313" key="7">
    <source>
        <dbReference type="EMBL" id="KAG9326667.1"/>
    </source>
</evidence>
<comment type="caution">
    <text evidence="2">Lacks conserved residue(s) required for the propagation of feature annotation.</text>
</comment>
<dbReference type="Gene3D" id="3.40.390.10">
    <property type="entry name" value="Collagenase (Catalytic Domain)"/>
    <property type="match status" value="1"/>
</dbReference>
<evidence type="ECO:0000259" key="5">
    <source>
        <dbReference type="PROSITE" id="PS50214"/>
    </source>
</evidence>
<feature type="domain" description="Peptidase M12B" evidence="6">
    <location>
        <begin position="312"/>
        <end position="544"/>
    </location>
</feature>
<feature type="transmembrane region" description="Helical" evidence="4">
    <location>
        <begin position="745"/>
        <end position="769"/>
    </location>
</feature>
<evidence type="ECO:0000256" key="2">
    <source>
        <dbReference type="PROSITE-ProRule" id="PRU00276"/>
    </source>
</evidence>
<feature type="binding site" evidence="2">
    <location>
        <position position="469"/>
    </location>
    <ligand>
        <name>Zn(2+)</name>
        <dbReference type="ChEBI" id="CHEBI:29105"/>
        <note>catalytic</note>
    </ligand>
</feature>
<keyword evidence="4" id="KW-0472">Membrane</keyword>
<dbReference type="Pfam" id="PF13688">
    <property type="entry name" value="Reprolysin_5"/>
    <property type="match status" value="1"/>
</dbReference>
<sequence length="865" mass="93928">MIFKFHNWLIGLSTAHSTALPTITRSEHILLVRHDILPKGYNDPLPLPKRSNSEARRPGSAGIKKDDTIRLQLTAYNTTFYLHLEPNLDLIHPDADLGDHDFDRDEIKAYKGIVVQDEGYSDRRWDRAARTTAAEKRTIEYMLHEEGVLGWARMMVERDSADETALVLRGAFMVDDDTYHVTTREHYHIQKRADDALPPAYRSLPGADDLIIYRDSDMYKRSGSLVQRKRGLEESSCGTDQMLFNQRATGISPPTLDDYYYPPNLTTTIPVMGYQASPSWMDLLSGNPLAKRGLEIRAAGPNPVPEGCPVNRLVNYMGVAADCTYVRKYQGAAKVRQQILANFNTASAIYESTFNVALGVIALNIVPDGCPATPVKGQEWNQECSPAYLMENRLSDFSFWRGQDGRASDGAGLWHLMTECASGPVVGIAWTQALCQMKTKAQTSKGKEQFTAGTGISSVSPNEWLIIAHEIGHGFGANHDCNQQTCTLPAGQCCPLSTTACDAGARYIMNPSESTPTKLFSPCSIKTICATIKNAAAQCLKPPGTRKTQASEQNICGNGIREAGEECDCGSAEDCAKDPCCDGATCKFKNGAVCDDLNDDCCQGCKLRPAGVVCRQAISECDIQEVCSGTNATCPEDVRVKNQTPCKGTGNATGLACANGVCTSRDLQCQQQSRPGITKQCGASSTCDLTCNDPSGSPMSCTQIPGVSFIDGSPCGIGGTCNGGACEYTGGIDGVLNWAKNHLSIVIPVGVIVGLLLLCCIWSCCCGCLDRRRVQADQHHKPHRLNSDGYQYAGFAPPSGGPPPQQYPMTPMPPPPPSYQNGQAGSYTQYNNGYNANNPFGDHNSPQFQQQQQQQPPRPQQSGYI</sequence>
<feature type="active site" evidence="2">
    <location>
        <position position="470"/>
    </location>
</feature>
<dbReference type="Pfam" id="PF00200">
    <property type="entry name" value="Disintegrin"/>
    <property type="match status" value="1"/>
</dbReference>
<protein>
    <recommendedName>
        <fullName evidence="9">Zinc metalloprotease</fullName>
    </recommendedName>
</protein>
<dbReference type="PANTHER" id="PTHR11905:SF159">
    <property type="entry name" value="ADAM METALLOPROTEASE"/>
    <property type="match status" value="1"/>
</dbReference>
<keyword evidence="4" id="KW-1133">Transmembrane helix</keyword>
<evidence type="ECO:0000313" key="8">
    <source>
        <dbReference type="Proteomes" id="UP000717515"/>
    </source>
</evidence>
<dbReference type="InterPro" id="IPR001762">
    <property type="entry name" value="Disintegrin_dom"/>
</dbReference>
<dbReference type="SUPFAM" id="SSF57552">
    <property type="entry name" value="Blood coagulation inhibitor (disintegrin)"/>
    <property type="match status" value="1"/>
</dbReference>
<dbReference type="GO" id="GO:0006508">
    <property type="term" value="P:proteolysis"/>
    <property type="evidence" value="ECO:0007669"/>
    <property type="project" value="InterPro"/>
</dbReference>
<dbReference type="PROSITE" id="PS50215">
    <property type="entry name" value="ADAM_MEPRO"/>
    <property type="match status" value="1"/>
</dbReference>
<dbReference type="GO" id="GO:0046872">
    <property type="term" value="F:metal ion binding"/>
    <property type="evidence" value="ECO:0007669"/>
    <property type="project" value="UniProtKB-KW"/>
</dbReference>
<feature type="region of interest" description="Disordered" evidence="3">
    <location>
        <begin position="42"/>
        <end position="63"/>
    </location>
</feature>
<feature type="compositionally biased region" description="Pro residues" evidence="3">
    <location>
        <begin position="799"/>
        <end position="818"/>
    </location>
</feature>
<keyword evidence="2" id="KW-0479">Metal-binding</keyword>
<feature type="domain" description="Disintegrin" evidence="5">
    <location>
        <begin position="553"/>
        <end position="642"/>
    </location>
</feature>
<feature type="compositionally biased region" description="Low complexity" evidence="3">
    <location>
        <begin position="846"/>
        <end position="855"/>
    </location>
</feature>
<feature type="binding site" evidence="2">
    <location>
        <position position="473"/>
    </location>
    <ligand>
        <name>Zn(2+)</name>
        <dbReference type="ChEBI" id="CHEBI:29105"/>
        <note>catalytic</note>
    </ligand>
</feature>
<dbReference type="InterPro" id="IPR036436">
    <property type="entry name" value="Disintegrin_dom_sf"/>
</dbReference>
<name>A0A9P8ACF9_MORAP</name>
<feature type="binding site" evidence="2">
    <location>
        <position position="479"/>
    </location>
    <ligand>
        <name>Zn(2+)</name>
        <dbReference type="ChEBI" id="CHEBI:29105"/>
        <note>catalytic</note>
    </ligand>
</feature>
<feature type="compositionally biased region" description="Polar residues" evidence="3">
    <location>
        <begin position="819"/>
        <end position="838"/>
    </location>
</feature>
<dbReference type="InterPro" id="IPR024079">
    <property type="entry name" value="MetalloPept_cat_dom_sf"/>
</dbReference>
<dbReference type="InterPro" id="IPR001590">
    <property type="entry name" value="Peptidase_M12B"/>
</dbReference>
<dbReference type="AlphaFoldDB" id="A0A9P8ACF9"/>
<evidence type="ECO:0000259" key="6">
    <source>
        <dbReference type="PROSITE" id="PS50215"/>
    </source>
</evidence>
<dbReference type="FunFam" id="4.10.70.10:FF:000001">
    <property type="entry name" value="Disintegrin and metalloproteinase domain-containing protein 22"/>
    <property type="match status" value="1"/>
</dbReference>
<evidence type="ECO:0000256" key="1">
    <source>
        <dbReference type="ARBA" id="ARBA00023157"/>
    </source>
</evidence>
<organism evidence="7 8">
    <name type="scientific">Mortierella alpina</name>
    <name type="common">Oleaginous fungus</name>
    <name type="synonym">Mortierella renispora</name>
    <dbReference type="NCBI Taxonomy" id="64518"/>
    <lineage>
        <taxon>Eukaryota</taxon>
        <taxon>Fungi</taxon>
        <taxon>Fungi incertae sedis</taxon>
        <taxon>Mucoromycota</taxon>
        <taxon>Mortierellomycotina</taxon>
        <taxon>Mortierellomycetes</taxon>
        <taxon>Mortierellales</taxon>
        <taxon>Mortierellaceae</taxon>
        <taxon>Mortierella</taxon>
    </lineage>
</organism>
<keyword evidence="1" id="KW-1015">Disulfide bond</keyword>
<dbReference type="PROSITE" id="PS50214">
    <property type="entry name" value="DISINTEGRIN_2"/>
    <property type="match status" value="1"/>
</dbReference>